<accession>A0A1M4W631</accession>
<dbReference type="STRING" id="1533.SAMN05443638_11074"/>
<evidence type="ECO:0000313" key="2">
    <source>
        <dbReference type="Proteomes" id="UP000184035"/>
    </source>
</evidence>
<dbReference type="EMBL" id="FQVM01000010">
    <property type="protein sequence ID" value="SHE76432.1"/>
    <property type="molecule type" value="Genomic_DNA"/>
</dbReference>
<dbReference type="Proteomes" id="UP000184035">
    <property type="component" value="Unassembled WGS sequence"/>
</dbReference>
<dbReference type="AlphaFoldDB" id="A0A1M4W631"/>
<sequence>MAVGTGVNCKWCPDFKNNNCDGKASDCLCRLCPRNLSQCICVKYCRETESVLIFENTNNERENFWDLYRD</sequence>
<keyword evidence="2" id="KW-1185">Reference proteome</keyword>
<reference evidence="1 2" key="1">
    <citation type="submission" date="2016-11" db="EMBL/GenBank/DDBJ databases">
        <authorList>
            <person name="Jaros S."/>
            <person name="Januszkiewicz K."/>
            <person name="Wedrychowicz H."/>
        </authorList>
    </citation>
    <scope>NUCLEOTIDE SEQUENCE [LARGE SCALE GENOMIC DNA]</scope>
    <source>
        <strain evidence="1 2">DSM 2631</strain>
    </source>
</reference>
<organism evidence="1 2">
    <name type="scientific">Clostridium fallax</name>
    <dbReference type="NCBI Taxonomy" id="1533"/>
    <lineage>
        <taxon>Bacteria</taxon>
        <taxon>Bacillati</taxon>
        <taxon>Bacillota</taxon>
        <taxon>Clostridia</taxon>
        <taxon>Eubacteriales</taxon>
        <taxon>Clostridiaceae</taxon>
        <taxon>Clostridium</taxon>
    </lineage>
</organism>
<evidence type="ECO:0000313" key="1">
    <source>
        <dbReference type="EMBL" id="SHE76432.1"/>
    </source>
</evidence>
<dbReference type="RefSeq" id="WP_072895358.1">
    <property type="nucleotide sequence ID" value="NZ_FQVM01000010.1"/>
</dbReference>
<gene>
    <name evidence="1" type="ORF">SAMN05443638_11074</name>
</gene>
<proteinExistence type="predicted"/>
<protein>
    <submittedName>
        <fullName evidence="1">Uncharacterized protein</fullName>
    </submittedName>
</protein>
<dbReference type="OrthoDB" id="1913367at2"/>
<name>A0A1M4W631_9CLOT</name>